<evidence type="ECO:0000313" key="4">
    <source>
        <dbReference type="EMBL" id="MBO8459651.1"/>
    </source>
</evidence>
<evidence type="ECO:0000313" key="5">
    <source>
        <dbReference type="Proteomes" id="UP000823641"/>
    </source>
</evidence>
<proteinExistence type="predicted"/>
<keyword evidence="1" id="KW-0812">Transmembrane</keyword>
<organism evidence="4 5">
    <name type="scientific">Candidatus Gallipaludibacter merdavium</name>
    <dbReference type="NCBI Taxonomy" id="2840839"/>
    <lineage>
        <taxon>Bacteria</taxon>
        <taxon>Pseudomonadati</taxon>
        <taxon>Bacteroidota</taxon>
        <taxon>Bacteroidia</taxon>
        <taxon>Bacteroidales</taxon>
        <taxon>Candidatus Gallipaludibacter</taxon>
    </lineage>
</organism>
<protein>
    <recommendedName>
        <fullName evidence="3">DUF6377 domain-containing protein</fullName>
    </recommendedName>
</protein>
<evidence type="ECO:0000259" key="3">
    <source>
        <dbReference type="Pfam" id="PF19904"/>
    </source>
</evidence>
<dbReference type="Proteomes" id="UP000823641">
    <property type="component" value="Unassembled WGS sequence"/>
</dbReference>
<keyword evidence="2" id="KW-0732">Signal</keyword>
<evidence type="ECO:0000256" key="1">
    <source>
        <dbReference type="SAM" id="Phobius"/>
    </source>
</evidence>
<name>A0A9D9HT10_9BACT</name>
<comment type="caution">
    <text evidence="4">The sequence shown here is derived from an EMBL/GenBank/DDBJ whole genome shotgun (WGS) entry which is preliminary data.</text>
</comment>
<feature type="signal peptide" evidence="2">
    <location>
        <begin position="1"/>
        <end position="18"/>
    </location>
</feature>
<dbReference type="Pfam" id="PF19904">
    <property type="entry name" value="DUF6377"/>
    <property type="match status" value="1"/>
</dbReference>
<accession>A0A9D9HT10</accession>
<dbReference type="InterPro" id="IPR045957">
    <property type="entry name" value="DUF6377"/>
</dbReference>
<dbReference type="EMBL" id="JADIMG010000049">
    <property type="protein sequence ID" value="MBO8459651.1"/>
    <property type="molecule type" value="Genomic_DNA"/>
</dbReference>
<feature type="domain" description="DUF6377" evidence="3">
    <location>
        <begin position="255"/>
        <end position="494"/>
    </location>
</feature>
<dbReference type="AlphaFoldDB" id="A0A9D9HT10"/>
<reference evidence="4" key="1">
    <citation type="submission" date="2020-10" db="EMBL/GenBank/DDBJ databases">
        <authorList>
            <person name="Gilroy R."/>
        </authorList>
    </citation>
    <scope>NUCLEOTIDE SEQUENCE</scope>
    <source>
        <strain evidence="4">G3-3990</strain>
    </source>
</reference>
<reference evidence="4" key="2">
    <citation type="journal article" date="2021" name="PeerJ">
        <title>Extensive microbial diversity within the chicken gut microbiome revealed by metagenomics and culture.</title>
        <authorList>
            <person name="Gilroy R."/>
            <person name="Ravi A."/>
            <person name="Getino M."/>
            <person name="Pursley I."/>
            <person name="Horton D.L."/>
            <person name="Alikhan N.F."/>
            <person name="Baker D."/>
            <person name="Gharbi K."/>
            <person name="Hall N."/>
            <person name="Watson M."/>
            <person name="Adriaenssens E.M."/>
            <person name="Foster-Nyarko E."/>
            <person name="Jarju S."/>
            <person name="Secka A."/>
            <person name="Antonio M."/>
            <person name="Oren A."/>
            <person name="Chaudhuri R.R."/>
            <person name="La Ragione R."/>
            <person name="Hildebrand F."/>
            <person name="Pallen M.J."/>
        </authorList>
    </citation>
    <scope>NUCLEOTIDE SEQUENCE</scope>
    <source>
        <strain evidence="4">G3-3990</strain>
    </source>
</reference>
<feature type="transmembrane region" description="Helical" evidence="1">
    <location>
        <begin position="330"/>
        <end position="350"/>
    </location>
</feature>
<evidence type="ECO:0000256" key="2">
    <source>
        <dbReference type="SAM" id="SignalP"/>
    </source>
</evidence>
<feature type="chain" id="PRO_5038606291" description="DUF6377 domain-containing protein" evidence="2">
    <location>
        <begin position="19"/>
        <end position="529"/>
    </location>
</feature>
<keyword evidence="1" id="KW-0472">Membrane</keyword>
<gene>
    <name evidence="4" type="ORF">IAA73_04875</name>
</gene>
<keyword evidence="1" id="KW-1133">Transmembrane helix</keyword>
<sequence length="529" mass="62432">MKNVFCLFLFFFAFSLSAEIPSLTEALDSLDQVISHRKIYAQTKEMEIDALQKQLAQINNPEQRFSLLGKLVEANRSYNVSAQMACVRQRLDMANNMENEEWRIHASLDMVECLYLVGMYKEAGDMLRKTEKKSLPDYLKPYYYHLNRTYYALLADYSYDGNYSARYLQLVDSYRDSIMSVNDETSFTYVIVKIDQYIYNHFYIEALNLLENYCEENDVQEREMAIVYYSMAEIYAQTEQWTLAKTYYALSAQCDLRSAVREYTALRKLAELLFRDGDLERAHNYIKCSTEDAYLGNARVRTMELLPLYSIIENAYQHQLNKQRETSMRFTYSVSALLVILLITFAFVIYQNRKLSAIRKKLKLANGELKYANITLAESNHIKEEYISRYMNQCSLYIEKMDDYRRSLNRLATQGKEQELLKNIKSSDFINRELKLFYSNFDESFLRLYPDFVQKFNELLLPESRIYPKGELLSPELRIYALVRLGITDSAKIAQFLRYSVTTIYNYRTKMRNAAACSREEFERRVMAI</sequence>